<dbReference type="AlphaFoldDB" id="A0A0M0KF42"/>
<evidence type="ECO:0008006" key="4">
    <source>
        <dbReference type="Google" id="ProtNLM"/>
    </source>
</evidence>
<dbReference type="PATRIC" id="fig|284581.3.peg.3305"/>
<accession>A0A0M0KF42</accession>
<feature type="compositionally biased region" description="Basic and acidic residues" evidence="1">
    <location>
        <begin position="323"/>
        <end position="335"/>
    </location>
</feature>
<feature type="compositionally biased region" description="Polar residues" evidence="1">
    <location>
        <begin position="296"/>
        <end position="322"/>
    </location>
</feature>
<proteinExistence type="predicted"/>
<organism evidence="2 3">
    <name type="scientific">Priestia koreensis</name>
    <dbReference type="NCBI Taxonomy" id="284581"/>
    <lineage>
        <taxon>Bacteria</taxon>
        <taxon>Bacillati</taxon>
        <taxon>Bacillota</taxon>
        <taxon>Bacilli</taxon>
        <taxon>Bacillales</taxon>
        <taxon>Bacillaceae</taxon>
        <taxon>Priestia</taxon>
    </lineage>
</organism>
<dbReference type="STRING" id="284581.AMD01_22260"/>
<dbReference type="EMBL" id="LILC01000037">
    <property type="protein sequence ID" value="KOO37207.1"/>
    <property type="molecule type" value="Genomic_DNA"/>
</dbReference>
<reference evidence="3" key="1">
    <citation type="submission" date="2015-08" db="EMBL/GenBank/DDBJ databases">
        <title>Fjat-14210 dsm16467.</title>
        <authorList>
            <person name="Liu B."/>
            <person name="Wang J."/>
            <person name="Zhu Y."/>
            <person name="Liu G."/>
            <person name="Chen Q."/>
            <person name="Chen Z."/>
            <person name="Lan J."/>
            <person name="Che J."/>
            <person name="Ge C."/>
            <person name="Shi H."/>
            <person name="Pan Z."/>
            <person name="Liu X."/>
        </authorList>
    </citation>
    <scope>NUCLEOTIDE SEQUENCE [LARGE SCALE GENOMIC DNA]</scope>
    <source>
        <strain evidence="3">DSM 16467</strain>
    </source>
</reference>
<feature type="region of interest" description="Disordered" evidence="1">
    <location>
        <begin position="200"/>
        <end position="227"/>
    </location>
</feature>
<comment type="caution">
    <text evidence="2">The sequence shown here is derived from an EMBL/GenBank/DDBJ whole genome shotgun (WGS) entry which is preliminary data.</text>
</comment>
<feature type="region of interest" description="Disordered" evidence="1">
    <location>
        <begin position="290"/>
        <end position="335"/>
    </location>
</feature>
<keyword evidence="3" id="KW-1185">Reference proteome</keyword>
<evidence type="ECO:0000313" key="3">
    <source>
        <dbReference type="Proteomes" id="UP000037558"/>
    </source>
</evidence>
<sequence>MQIQPNFGNYGLPSGKGDPLIGVGDTVKVNIQKVLSDNEAIVSLNGQAVKITIDGDLKNQTNVYLKIRDIPAEGQWKGTIVEAPAEKSFPSNLLQNVLEGGTSKDVQQLLSTLKKAGYPINETTLRKVAVLLSQTNGTPKEKIEAIGMMLDKKYPLESRFFQPIMAALFGKETPKIMNPSVPLPELESLVADVIQQAELGKKERVTQQEEGSPAAPMSEKTSEGKDIHERMMSTKPKEEPVAFDQKDTPRSIKTETLPKAQSERLFLHTSKNEVEPTLSFTRAPATAVSKVPEPQRSFQQQPRAEQVIKQSAQRMKTASIEQSHGEEESKILEKESAPLMVRGEVIAPTKLANMRDPESADYFAPRDLTLQEPLETEVSNKGDETSETDSDLGEMKDQKPKTSAPQESLKIEVANTRDETQETSNDLGELMDLAPETMLDSTPKLSSETKNVIVTFISKELQEATKQFSSMKRSVEGSLQHIEQKLPSAPPEQAKKWLDTTIKKLDQTLIKSDFMLYADMKTEKNVLEASTLLQQAKKQISLGNTAEASKIVQQVKQLITSADYKPSQVKMVHLVQERLLTKNESHRPSLTQDSATPRQVYETLRKTGLQDERELWQRAVLKQGSAVQQSVKQALLSSTSEASGKAVTQAEQAVQHITGQQLLSKQDQGGNMQSLFFQLPVLLQAEAQDMKIFIQSQKNEGTIDWQNCSMYVEFETAKLGRMGILLTIQDRDATLTLKHDQPDLLEKATGLAEQMKKGLGYLGLRITSVQQQAFQSVDGDVTKEQSTSVRETKEGFDYLI</sequence>
<gene>
    <name evidence="2" type="ORF">AMD01_22260</name>
</gene>
<evidence type="ECO:0000313" key="2">
    <source>
        <dbReference type="EMBL" id="KOO37207.1"/>
    </source>
</evidence>
<protein>
    <recommendedName>
        <fullName evidence="4">Flagellar hook-length control protein-like C-terminal domain-containing protein</fullName>
    </recommendedName>
</protein>
<feature type="region of interest" description="Disordered" evidence="1">
    <location>
        <begin position="364"/>
        <end position="424"/>
    </location>
</feature>
<name>A0A0M0KF42_9BACI</name>
<evidence type="ECO:0000256" key="1">
    <source>
        <dbReference type="SAM" id="MobiDB-lite"/>
    </source>
</evidence>
<dbReference type="Proteomes" id="UP000037558">
    <property type="component" value="Unassembled WGS sequence"/>
</dbReference>